<feature type="compositionally biased region" description="Low complexity" evidence="1">
    <location>
        <begin position="100"/>
        <end position="116"/>
    </location>
</feature>
<dbReference type="PANTHER" id="PTHR38116">
    <property type="entry name" value="CHROMOSOME 7, WHOLE GENOME SHOTGUN SEQUENCE"/>
    <property type="match status" value="1"/>
</dbReference>
<evidence type="ECO:0008006" key="4">
    <source>
        <dbReference type="Google" id="ProtNLM"/>
    </source>
</evidence>
<dbReference type="PANTHER" id="PTHR38116:SF1">
    <property type="entry name" value="BZIP DOMAIN-CONTAINING PROTEIN"/>
    <property type="match status" value="1"/>
</dbReference>
<dbReference type="CDD" id="cd14688">
    <property type="entry name" value="bZIP_YAP"/>
    <property type="match status" value="1"/>
</dbReference>
<accession>A0A132BDP4</accession>
<evidence type="ECO:0000313" key="3">
    <source>
        <dbReference type="Proteomes" id="UP000070700"/>
    </source>
</evidence>
<feature type="region of interest" description="Disordered" evidence="1">
    <location>
        <begin position="60"/>
        <end position="79"/>
    </location>
</feature>
<dbReference type="InterPro" id="IPR021833">
    <property type="entry name" value="DUF3425"/>
</dbReference>
<dbReference type="Pfam" id="PF11905">
    <property type="entry name" value="DUF3425"/>
    <property type="match status" value="1"/>
</dbReference>
<dbReference type="KEGG" id="psco:LY89DRAFT_656375"/>
<evidence type="ECO:0000256" key="1">
    <source>
        <dbReference type="SAM" id="MobiDB-lite"/>
    </source>
</evidence>
<dbReference type="GeneID" id="28822107"/>
<evidence type="ECO:0000313" key="2">
    <source>
        <dbReference type="EMBL" id="KUJ10542.1"/>
    </source>
</evidence>
<feature type="compositionally biased region" description="Basic and acidic residues" evidence="1">
    <location>
        <begin position="32"/>
        <end position="44"/>
    </location>
</feature>
<feature type="region of interest" description="Disordered" evidence="1">
    <location>
        <begin position="1"/>
        <end position="44"/>
    </location>
</feature>
<dbReference type="RefSeq" id="XP_018064897.1">
    <property type="nucleotide sequence ID" value="XM_018212381.1"/>
</dbReference>
<dbReference type="Proteomes" id="UP000070700">
    <property type="component" value="Unassembled WGS sequence"/>
</dbReference>
<sequence length="323" mass="36809">MDSGTRCRAAGDKQQSPAKLELSRMVQQVEVRTSEDDWTGIKDAAERRKLQNRLNQRLYRRRRGAKPKVAPQQGKTKIDAAILAITQPEPNLRGDEKESATSGSSNSKSTTLSSGDSDSRNSQVTHPNRYRLRELNRSQIYDLMLQFEASTRQDYLVGSPRTDQLLTLIQFNVFRALLSNTATLGISYEWLGSDEAISPLSSPVPGINPFTPVSLLPTELQRTITHHPWIDVFPFPAMRNNMLLAEDQYDEMALCNDLVEFCTLPNEKTGLIVWKDPWDPSGWEVSETFARRWTWVIKGCRELLESTNYWRHSRGEGPLVWEV</sequence>
<proteinExistence type="predicted"/>
<dbReference type="AlphaFoldDB" id="A0A132BDP4"/>
<protein>
    <recommendedName>
        <fullName evidence="4">BZIP domain-containing protein</fullName>
    </recommendedName>
</protein>
<reference evidence="2 3" key="1">
    <citation type="submission" date="2015-10" db="EMBL/GenBank/DDBJ databases">
        <title>Full genome of DAOMC 229536 Phialocephala scopiformis, a fungal endophyte of spruce producing the potent anti-insectan compound rugulosin.</title>
        <authorList>
            <consortium name="DOE Joint Genome Institute"/>
            <person name="Walker A.K."/>
            <person name="Frasz S.L."/>
            <person name="Seifert K.A."/>
            <person name="Miller J.D."/>
            <person name="Mondo S.J."/>
            <person name="Labutti K."/>
            <person name="Lipzen A."/>
            <person name="Dockter R."/>
            <person name="Kennedy M."/>
            <person name="Grigoriev I.V."/>
            <person name="Spatafora J.W."/>
        </authorList>
    </citation>
    <scope>NUCLEOTIDE SEQUENCE [LARGE SCALE GENOMIC DNA]</scope>
    <source>
        <strain evidence="2 3">CBS 120377</strain>
    </source>
</reference>
<dbReference type="EMBL" id="KQ947429">
    <property type="protein sequence ID" value="KUJ10542.1"/>
    <property type="molecule type" value="Genomic_DNA"/>
</dbReference>
<name>A0A132BDP4_MOLSC</name>
<dbReference type="OrthoDB" id="2245989at2759"/>
<gene>
    <name evidence="2" type="ORF">LY89DRAFT_656375</name>
</gene>
<organism evidence="2 3">
    <name type="scientific">Mollisia scopiformis</name>
    <name type="common">Conifer needle endophyte fungus</name>
    <name type="synonym">Phialocephala scopiformis</name>
    <dbReference type="NCBI Taxonomy" id="149040"/>
    <lineage>
        <taxon>Eukaryota</taxon>
        <taxon>Fungi</taxon>
        <taxon>Dikarya</taxon>
        <taxon>Ascomycota</taxon>
        <taxon>Pezizomycotina</taxon>
        <taxon>Leotiomycetes</taxon>
        <taxon>Helotiales</taxon>
        <taxon>Mollisiaceae</taxon>
        <taxon>Mollisia</taxon>
    </lineage>
</organism>
<dbReference type="InParanoid" id="A0A132BDP4"/>
<keyword evidence="3" id="KW-1185">Reference proteome</keyword>
<feature type="region of interest" description="Disordered" evidence="1">
    <location>
        <begin position="87"/>
        <end position="131"/>
    </location>
</feature>